<dbReference type="InterPro" id="IPR036736">
    <property type="entry name" value="ACP-like_sf"/>
</dbReference>
<dbReference type="PROSITE" id="PS50075">
    <property type="entry name" value="CARRIER"/>
    <property type="match status" value="1"/>
</dbReference>
<feature type="domain" description="Carrier" evidence="1">
    <location>
        <begin position="3"/>
        <end position="80"/>
    </location>
</feature>
<protein>
    <recommendedName>
        <fullName evidence="1">Carrier domain-containing protein</fullName>
    </recommendedName>
</protein>
<proteinExistence type="predicted"/>
<gene>
    <name evidence="2" type="ORF">GCM10011609_27810</name>
</gene>
<dbReference type="Pfam" id="PF00550">
    <property type="entry name" value="PP-binding"/>
    <property type="match status" value="1"/>
</dbReference>
<dbReference type="RefSeq" id="WP_189155084.1">
    <property type="nucleotide sequence ID" value="NZ_BMNC01000003.1"/>
</dbReference>
<evidence type="ECO:0000313" key="2">
    <source>
        <dbReference type="EMBL" id="GGM89383.1"/>
    </source>
</evidence>
<dbReference type="InterPro" id="IPR009081">
    <property type="entry name" value="PP-bd_ACP"/>
</dbReference>
<name>A0ABQ2HT93_9PSEU</name>
<dbReference type="EMBL" id="BMNC01000003">
    <property type="protein sequence ID" value="GGM89383.1"/>
    <property type="molecule type" value="Genomic_DNA"/>
</dbReference>
<dbReference type="SUPFAM" id="SSF47336">
    <property type="entry name" value="ACP-like"/>
    <property type="match status" value="1"/>
</dbReference>
<organism evidence="2 3">
    <name type="scientific">Lentzea pudingi</name>
    <dbReference type="NCBI Taxonomy" id="1789439"/>
    <lineage>
        <taxon>Bacteria</taxon>
        <taxon>Bacillati</taxon>
        <taxon>Actinomycetota</taxon>
        <taxon>Actinomycetes</taxon>
        <taxon>Pseudonocardiales</taxon>
        <taxon>Pseudonocardiaceae</taxon>
        <taxon>Lentzea</taxon>
    </lineage>
</organism>
<keyword evidence="3" id="KW-1185">Reference proteome</keyword>
<sequence>MPTQWPDQFEAVVRKHLPMLGDDGVSPELVLADRGLDSIGTINLLVALEDEFDVVFPDELLAATTFETPGALWAVLASLIDR</sequence>
<evidence type="ECO:0000259" key="1">
    <source>
        <dbReference type="PROSITE" id="PS50075"/>
    </source>
</evidence>
<dbReference type="Proteomes" id="UP000597656">
    <property type="component" value="Unassembled WGS sequence"/>
</dbReference>
<evidence type="ECO:0000313" key="3">
    <source>
        <dbReference type="Proteomes" id="UP000597656"/>
    </source>
</evidence>
<comment type="caution">
    <text evidence="2">The sequence shown here is derived from an EMBL/GenBank/DDBJ whole genome shotgun (WGS) entry which is preliminary data.</text>
</comment>
<accession>A0ABQ2HT93</accession>
<reference evidence="3" key="1">
    <citation type="journal article" date="2019" name="Int. J. Syst. Evol. Microbiol.">
        <title>The Global Catalogue of Microorganisms (GCM) 10K type strain sequencing project: providing services to taxonomists for standard genome sequencing and annotation.</title>
        <authorList>
            <consortium name="The Broad Institute Genomics Platform"/>
            <consortium name="The Broad Institute Genome Sequencing Center for Infectious Disease"/>
            <person name="Wu L."/>
            <person name="Ma J."/>
        </authorList>
    </citation>
    <scope>NUCLEOTIDE SEQUENCE [LARGE SCALE GENOMIC DNA]</scope>
    <source>
        <strain evidence="3">CGMCC 4.7319</strain>
    </source>
</reference>
<dbReference type="Gene3D" id="1.10.1200.10">
    <property type="entry name" value="ACP-like"/>
    <property type="match status" value="1"/>
</dbReference>